<evidence type="ECO:0000256" key="1">
    <source>
        <dbReference type="ARBA" id="ARBA00009381"/>
    </source>
</evidence>
<feature type="chain" id="PRO_5032389480" evidence="6">
    <location>
        <begin position="18"/>
        <end position="564"/>
    </location>
</feature>
<protein>
    <submittedName>
        <fullName evidence="7">Gamma-glutamyltranspeptidase/glutathione hydrolase</fullName>
        <ecNumber evidence="7">2.3.2.2</ecNumber>
        <ecNumber evidence="7">3.4.19.13</ecNumber>
    </submittedName>
</protein>
<dbReference type="InterPro" id="IPR029055">
    <property type="entry name" value="Ntn_hydrolases_N"/>
</dbReference>
<dbReference type="GO" id="GO:0103068">
    <property type="term" value="F:leukotriene C4 gamma-glutamyl transferase activity"/>
    <property type="evidence" value="ECO:0007669"/>
    <property type="project" value="UniProtKB-EC"/>
</dbReference>
<gene>
    <name evidence="7" type="ORF">GGQ83_003945</name>
</gene>
<evidence type="ECO:0000313" key="8">
    <source>
        <dbReference type="Proteomes" id="UP000553193"/>
    </source>
</evidence>
<dbReference type="GO" id="GO:0036374">
    <property type="term" value="F:glutathione hydrolase activity"/>
    <property type="evidence" value="ECO:0007669"/>
    <property type="project" value="UniProtKB-EC"/>
</dbReference>
<organism evidence="7 8">
    <name type="scientific">Roseococcus suduntuyensis</name>
    <dbReference type="NCBI Taxonomy" id="455361"/>
    <lineage>
        <taxon>Bacteria</taxon>
        <taxon>Pseudomonadati</taxon>
        <taxon>Pseudomonadota</taxon>
        <taxon>Alphaproteobacteria</taxon>
        <taxon>Acetobacterales</taxon>
        <taxon>Roseomonadaceae</taxon>
        <taxon>Roseococcus</taxon>
    </lineage>
</organism>
<name>A0A840AEZ4_9PROT</name>
<keyword evidence="4" id="KW-0865">Zymogen</keyword>
<keyword evidence="3 7" id="KW-0378">Hydrolase</keyword>
<dbReference type="InterPro" id="IPR051792">
    <property type="entry name" value="GGT_bact"/>
</dbReference>
<keyword evidence="7" id="KW-0012">Acyltransferase</keyword>
<evidence type="ECO:0000256" key="6">
    <source>
        <dbReference type="SAM" id="SignalP"/>
    </source>
</evidence>
<accession>A0A840AEZ4</accession>
<dbReference type="PANTHER" id="PTHR43199">
    <property type="entry name" value="GLUTATHIONE HYDROLASE"/>
    <property type="match status" value="1"/>
</dbReference>
<dbReference type="EMBL" id="JACIDJ010000011">
    <property type="protein sequence ID" value="MBB3900468.1"/>
    <property type="molecule type" value="Genomic_DNA"/>
</dbReference>
<evidence type="ECO:0000256" key="4">
    <source>
        <dbReference type="ARBA" id="ARBA00023145"/>
    </source>
</evidence>
<dbReference type="Gene3D" id="1.10.246.130">
    <property type="match status" value="1"/>
</dbReference>
<dbReference type="EC" id="2.3.2.2" evidence="7"/>
<dbReference type="InterPro" id="IPR043138">
    <property type="entry name" value="GGT_lsub"/>
</dbReference>
<dbReference type="InterPro" id="IPR043137">
    <property type="entry name" value="GGT_ssub_C"/>
</dbReference>
<dbReference type="Proteomes" id="UP000553193">
    <property type="component" value="Unassembled WGS sequence"/>
</dbReference>
<proteinExistence type="inferred from homology"/>
<keyword evidence="2 7" id="KW-0808">Transferase</keyword>
<dbReference type="AlphaFoldDB" id="A0A840AEZ4"/>
<evidence type="ECO:0000256" key="5">
    <source>
        <dbReference type="SAM" id="MobiDB-lite"/>
    </source>
</evidence>
<reference evidence="7 8" key="1">
    <citation type="submission" date="2020-08" db="EMBL/GenBank/DDBJ databases">
        <title>Genomic Encyclopedia of Type Strains, Phase IV (KMG-IV): sequencing the most valuable type-strain genomes for metagenomic binning, comparative biology and taxonomic classification.</title>
        <authorList>
            <person name="Goeker M."/>
        </authorList>
    </citation>
    <scope>NUCLEOTIDE SEQUENCE [LARGE SCALE GENOMIC DNA]</scope>
    <source>
        <strain evidence="7 8">DSM 19979</strain>
    </source>
</reference>
<dbReference type="PRINTS" id="PR01210">
    <property type="entry name" value="GGTRANSPTASE"/>
</dbReference>
<evidence type="ECO:0000256" key="3">
    <source>
        <dbReference type="ARBA" id="ARBA00022801"/>
    </source>
</evidence>
<keyword evidence="8" id="KW-1185">Reference proteome</keyword>
<dbReference type="Gene3D" id="3.60.20.40">
    <property type="match status" value="1"/>
</dbReference>
<feature type="signal peptide" evidence="6">
    <location>
        <begin position="1"/>
        <end position="17"/>
    </location>
</feature>
<comment type="caution">
    <text evidence="7">The sequence shown here is derived from an EMBL/GenBank/DDBJ whole genome shotgun (WGS) entry which is preliminary data.</text>
</comment>
<dbReference type="Pfam" id="PF01019">
    <property type="entry name" value="G_glu_transpept"/>
    <property type="match status" value="1"/>
</dbReference>
<dbReference type="RefSeq" id="WP_184386695.1">
    <property type="nucleotide sequence ID" value="NZ_JACIDJ010000011.1"/>
</dbReference>
<evidence type="ECO:0000313" key="7">
    <source>
        <dbReference type="EMBL" id="MBB3900468.1"/>
    </source>
</evidence>
<feature type="region of interest" description="Disordered" evidence="5">
    <location>
        <begin position="365"/>
        <end position="384"/>
    </location>
</feature>
<dbReference type="SUPFAM" id="SSF56235">
    <property type="entry name" value="N-terminal nucleophile aminohydrolases (Ntn hydrolases)"/>
    <property type="match status" value="1"/>
</dbReference>
<dbReference type="PANTHER" id="PTHR43199:SF1">
    <property type="entry name" value="GLUTATHIONE HYDROLASE PROENZYME"/>
    <property type="match status" value="1"/>
</dbReference>
<comment type="similarity">
    <text evidence="1">Belongs to the gamma-glutamyltransferase family.</text>
</comment>
<evidence type="ECO:0000256" key="2">
    <source>
        <dbReference type="ARBA" id="ARBA00022679"/>
    </source>
</evidence>
<dbReference type="EC" id="3.4.19.13" evidence="7"/>
<keyword evidence="6" id="KW-0732">Signal</keyword>
<sequence>MKRFLLAFLFCAAPAWAQPAAPQAGGVMPSQPANMVVAGHPLAAEAGMAMLRAGGTALDAAVAVQAVLTVVEPQASGIGGGAFLLHWDGRAITAWDGREEAPSAATGELFLRDGRPMPFREAVVGGRAVGVPGVMRMLEAAHREHGVLPWAQLFQPAIRLAEEGFTVSPYLARALAATAPALRGDPGAAALFLTPAGAPLPAGTTLRNPALAETLRALATRGADALHTGPIAEEILRVVRGHANAGLMTAEDLANYTPRRTQALCMPYRAFTLCGPPPPSGAAVVLQILGLLAHFDMLALPPDSADAAMLVGEAGRLAFADRNMFMADPAHVAVPVSGLLDPAYMNQRAQLMNRDHAIAAIAPGNPRFGGPPMASQPPQPEGGTAQVSILDAAGRAVSMTTTIEGVMGAHVVAAGFLLNNQLTDFSFAPERDGRPIANRVAGGKRPRSSMSPILVFRDGRLEAITGSPGGARIIGYVAQSLVGLLDWEMTPQQVAAMPHVGPLNATVELEAGTPAAALAPVLAARGLEVAVREMHSGLHIIRLRPGQPPLGGADPRREGMVATE</sequence>